<dbReference type="EMBL" id="OU900094">
    <property type="protein sequence ID" value="CAG9853988.1"/>
    <property type="molecule type" value="Genomic_DNA"/>
</dbReference>
<reference evidence="2" key="1">
    <citation type="submission" date="2022-01" db="EMBL/GenBank/DDBJ databases">
        <authorList>
            <person name="King R."/>
        </authorList>
    </citation>
    <scope>NUCLEOTIDE SEQUENCE</scope>
</reference>
<gene>
    <name evidence="2" type="ORF">PHYEVI_LOCUS455</name>
</gene>
<dbReference type="AlphaFoldDB" id="A0A9N9TD63"/>
<dbReference type="Proteomes" id="UP001153712">
    <property type="component" value="Chromosome 1"/>
</dbReference>
<feature type="signal peptide" evidence="1">
    <location>
        <begin position="1"/>
        <end position="22"/>
    </location>
</feature>
<organism evidence="2 3">
    <name type="scientific">Phyllotreta striolata</name>
    <name type="common">Striped flea beetle</name>
    <name type="synonym">Crioceris striolata</name>
    <dbReference type="NCBI Taxonomy" id="444603"/>
    <lineage>
        <taxon>Eukaryota</taxon>
        <taxon>Metazoa</taxon>
        <taxon>Ecdysozoa</taxon>
        <taxon>Arthropoda</taxon>
        <taxon>Hexapoda</taxon>
        <taxon>Insecta</taxon>
        <taxon>Pterygota</taxon>
        <taxon>Neoptera</taxon>
        <taxon>Endopterygota</taxon>
        <taxon>Coleoptera</taxon>
        <taxon>Polyphaga</taxon>
        <taxon>Cucujiformia</taxon>
        <taxon>Chrysomeloidea</taxon>
        <taxon>Chrysomelidae</taxon>
        <taxon>Galerucinae</taxon>
        <taxon>Alticini</taxon>
        <taxon>Phyllotreta</taxon>
    </lineage>
</organism>
<keyword evidence="1" id="KW-0732">Signal</keyword>
<sequence length="430" mass="46690">MAFTKSALLFICTVFLASQVQSSYISYNVNDDDLSTIVQKIVALAEKVVDKVLSVVASLISGANTDFSGTQSKVLDVIGEVLKKGIDAFNNVLGDLSKDSGADGQKLIKCLVSEESDSVAVVQNLVKSITNCAQKDLVALLNKVDPLAKDLTSIGAKAKTELARLDKCKGSDTQALLCIIDAVTKTFDAIKDDLPTIQKDIEPIKDDLPAFKDAVVSCWTNSVKKEVLSDAAKVLAANITDKDLNAYLQNLKQKLVDGQNEKAVQEILEFGLKQAHNGTLAPSKQEIIQSCIDSEKLVQRFSNATNDKIKKCATVVLAQYTNVVTNSYNDVQVFMMFPSVIWRNIQKCGLDATCKSLIVDDVIKETYNIPPRVFNLAAKIQSLVVRTITAVDNCAIDALKDLSNTGTKLVAGVYECIIDRTIQNHCTVTN</sequence>
<proteinExistence type="predicted"/>
<evidence type="ECO:0000313" key="3">
    <source>
        <dbReference type="Proteomes" id="UP001153712"/>
    </source>
</evidence>
<dbReference type="OrthoDB" id="6670296at2759"/>
<accession>A0A9N9TD63</accession>
<protein>
    <submittedName>
        <fullName evidence="2">Uncharacterized protein</fullName>
    </submittedName>
</protein>
<name>A0A9N9TD63_PHYSR</name>
<keyword evidence="3" id="KW-1185">Reference proteome</keyword>
<evidence type="ECO:0000313" key="2">
    <source>
        <dbReference type="EMBL" id="CAG9853988.1"/>
    </source>
</evidence>
<feature type="chain" id="PRO_5040277610" evidence="1">
    <location>
        <begin position="23"/>
        <end position="430"/>
    </location>
</feature>
<evidence type="ECO:0000256" key="1">
    <source>
        <dbReference type="SAM" id="SignalP"/>
    </source>
</evidence>